<gene>
    <name evidence="1" type="ORF">EKH79_15155</name>
</gene>
<comment type="caution">
    <text evidence="1">The sequence shown here is derived from an EMBL/GenBank/DDBJ whole genome shotgun (WGS) entry which is preliminary data.</text>
</comment>
<protein>
    <recommendedName>
        <fullName evidence="3">Lipoprotein</fullName>
    </recommendedName>
</protein>
<evidence type="ECO:0000313" key="1">
    <source>
        <dbReference type="EMBL" id="RUL62221.1"/>
    </source>
</evidence>
<name>A0A432LQ76_9GAMM</name>
<organism evidence="1 2">
    <name type="scientific">Dyella dinghuensis</name>
    <dbReference type="NCBI Taxonomy" id="1920169"/>
    <lineage>
        <taxon>Bacteria</taxon>
        <taxon>Pseudomonadati</taxon>
        <taxon>Pseudomonadota</taxon>
        <taxon>Gammaproteobacteria</taxon>
        <taxon>Lysobacterales</taxon>
        <taxon>Rhodanobacteraceae</taxon>
        <taxon>Dyella</taxon>
    </lineage>
</organism>
<proteinExistence type="predicted"/>
<dbReference type="Proteomes" id="UP000267077">
    <property type="component" value="Unassembled WGS sequence"/>
</dbReference>
<dbReference type="AlphaFoldDB" id="A0A432LQ76"/>
<reference evidence="1 2" key="1">
    <citation type="submission" date="2018-12" db="EMBL/GenBank/DDBJ databases">
        <title>Dyella dinghuensis sp. nov. DHOA06 and Dyella choica sp. nov. 4M-K27, isolated from forest soil.</title>
        <authorList>
            <person name="Qiu L.-H."/>
            <person name="Gao Z.-H."/>
        </authorList>
    </citation>
    <scope>NUCLEOTIDE SEQUENCE [LARGE SCALE GENOMIC DNA]</scope>
    <source>
        <strain evidence="1 2">DHOA06</strain>
    </source>
</reference>
<evidence type="ECO:0000313" key="2">
    <source>
        <dbReference type="Proteomes" id="UP000267077"/>
    </source>
</evidence>
<dbReference type="PROSITE" id="PS51257">
    <property type="entry name" value="PROKAR_LIPOPROTEIN"/>
    <property type="match status" value="1"/>
</dbReference>
<dbReference type="EMBL" id="RYZR01000007">
    <property type="protein sequence ID" value="RUL62221.1"/>
    <property type="molecule type" value="Genomic_DNA"/>
</dbReference>
<accession>A0A432LQ76</accession>
<keyword evidence="2" id="KW-1185">Reference proteome</keyword>
<sequence>MYKRIVVIGLVAAMLGACGRGNVRASDGLQVDADSALLVLGVNHHYLVQMTRGPIVGNTWTLPWRNAAVVDTFPDESGYIVVKVKPTTDAEKLGLSRVFPDLLHPYGPCQGYKTPVFMLRAGTITYAGDLDYNFDGSQLRFSVTSDVEKARAYLKSKYSNAEPLEFRPMELLTVNSGFCQTKTLMVPIFIPATRR</sequence>
<dbReference type="RefSeq" id="WP_126674665.1">
    <property type="nucleotide sequence ID" value="NZ_RYZR01000007.1"/>
</dbReference>
<evidence type="ECO:0008006" key="3">
    <source>
        <dbReference type="Google" id="ProtNLM"/>
    </source>
</evidence>